<accession>A0AA38L1Y6</accession>
<keyword evidence="1" id="KW-0479">Metal-binding</keyword>
<gene>
    <name evidence="3" type="ORF">GGU10DRAFT_368399</name>
</gene>
<dbReference type="PANTHER" id="PTHR47990">
    <property type="entry name" value="2-OXOGLUTARATE (2OG) AND FE(II)-DEPENDENT OXYGENASE SUPERFAMILY PROTEIN-RELATED"/>
    <property type="match status" value="1"/>
</dbReference>
<dbReference type="Pfam" id="PF03171">
    <property type="entry name" value="2OG-FeII_Oxy"/>
    <property type="match status" value="1"/>
</dbReference>
<dbReference type="Pfam" id="PF14226">
    <property type="entry name" value="DIOX_N"/>
    <property type="match status" value="1"/>
</dbReference>
<evidence type="ECO:0000259" key="2">
    <source>
        <dbReference type="PROSITE" id="PS51471"/>
    </source>
</evidence>
<dbReference type="Proteomes" id="UP001163798">
    <property type="component" value="Unassembled WGS sequence"/>
</dbReference>
<dbReference type="GO" id="GO:0016491">
    <property type="term" value="F:oxidoreductase activity"/>
    <property type="evidence" value="ECO:0007669"/>
    <property type="project" value="UniProtKB-KW"/>
</dbReference>
<dbReference type="Gene3D" id="2.60.120.330">
    <property type="entry name" value="B-lactam Antibiotic, Isopenicillin N Synthase, Chain"/>
    <property type="match status" value="1"/>
</dbReference>
<proteinExistence type="inferred from homology"/>
<evidence type="ECO:0000313" key="3">
    <source>
        <dbReference type="EMBL" id="KAJ3780862.1"/>
    </source>
</evidence>
<keyword evidence="4" id="KW-1185">Reference proteome</keyword>
<reference evidence="3" key="1">
    <citation type="submission" date="2022-08" db="EMBL/GenBank/DDBJ databases">
        <authorList>
            <consortium name="DOE Joint Genome Institute"/>
            <person name="Min B."/>
            <person name="Riley R."/>
            <person name="Sierra-Patev S."/>
            <person name="Naranjo-Ortiz M."/>
            <person name="Looney B."/>
            <person name="Konkel Z."/>
            <person name="Slot J.C."/>
            <person name="Sakamoto Y."/>
            <person name="Steenwyk J.L."/>
            <person name="Rokas A."/>
            <person name="Carro J."/>
            <person name="Camarero S."/>
            <person name="Ferreira P."/>
            <person name="Molpeceres G."/>
            <person name="Ruiz-Duenas F.J."/>
            <person name="Serrano A."/>
            <person name="Henrissat B."/>
            <person name="Drula E."/>
            <person name="Hughes K.W."/>
            <person name="Mata J.L."/>
            <person name="Ishikawa N.K."/>
            <person name="Vargas-Isla R."/>
            <person name="Ushijima S."/>
            <person name="Smith C.A."/>
            <person name="Ahrendt S."/>
            <person name="Andreopoulos W."/>
            <person name="He G."/>
            <person name="Labutti K."/>
            <person name="Lipzen A."/>
            <person name="Ng V."/>
            <person name="Sandor L."/>
            <person name="Barry K."/>
            <person name="Martinez A.T."/>
            <person name="Xiao Y."/>
            <person name="Gibbons J.G."/>
            <person name="Terashima K."/>
            <person name="Hibbett D.S."/>
            <person name="Grigoriev I.V."/>
        </authorList>
    </citation>
    <scope>NUCLEOTIDE SEQUENCE</scope>
    <source>
        <strain evidence="3">TFB10291</strain>
    </source>
</reference>
<keyword evidence="1" id="KW-0408">Iron</keyword>
<evidence type="ECO:0000256" key="1">
    <source>
        <dbReference type="RuleBase" id="RU003682"/>
    </source>
</evidence>
<dbReference type="PROSITE" id="PS51471">
    <property type="entry name" value="FE2OG_OXY"/>
    <property type="match status" value="1"/>
</dbReference>
<organism evidence="3 4">
    <name type="scientific">Lentinula aff. detonsa</name>
    <dbReference type="NCBI Taxonomy" id="2804958"/>
    <lineage>
        <taxon>Eukaryota</taxon>
        <taxon>Fungi</taxon>
        <taxon>Dikarya</taxon>
        <taxon>Basidiomycota</taxon>
        <taxon>Agaricomycotina</taxon>
        <taxon>Agaricomycetes</taxon>
        <taxon>Agaricomycetidae</taxon>
        <taxon>Agaricales</taxon>
        <taxon>Marasmiineae</taxon>
        <taxon>Omphalotaceae</taxon>
        <taxon>Lentinula</taxon>
    </lineage>
</organism>
<evidence type="ECO:0000313" key="4">
    <source>
        <dbReference type="Proteomes" id="UP001163798"/>
    </source>
</evidence>
<dbReference type="EMBL" id="MU793638">
    <property type="protein sequence ID" value="KAJ3780862.1"/>
    <property type="molecule type" value="Genomic_DNA"/>
</dbReference>
<dbReference type="InterPro" id="IPR050231">
    <property type="entry name" value="Iron_ascorbate_oxido_reductase"/>
</dbReference>
<dbReference type="InterPro" id="IPR027443">
    <property type="entry name" value="IPNS-like_sf"/>
</dbReference>
<protein>
    <recommendedName>
        <fullName evidence="2">Fe2OG dioxygenase domain-containing protein</fullName>
    </recommendedName>
</protein>
<comment type="similarity">
    <text evidence="1">Belongs to the iron/ascorbate-dependent oxidoreductase family.</text>
</comment>
<sequence length="353" mass="39824">MQICRNEYIKQVGVLTCHLSICLPRSSIRNFETYDMSYTALPEFPADIATESLRVVDYELIENGDEKEMNMLWEAATTLGFWYLMNHGLEQMVEKMFDMGEETLSLTMEEKMGYEQESPFGYKTISFDSSEIELVNIAKDDVIAWPKQVRSRCVYPSNIYERMDSTIAPFVRKSTKISEKILNVFDSKLGLPEGFLNRLHSAQEPSASEARTIKVPKNLPAGKLIFEAHTDSGSLSYLHTRGLGGLQILSPGTDKWHYVKPITGYTICNIGDALTLLSGGILHSCIHRVLAAPGSQVAYERWSQMFYLRPGESVMLHALSDRSLLIAEAADKSGKPESKFNQVHISTPRTFRL</sequence>
<keyword evidence="1" id="KW-0560">Oxidoreductase</keyword>
<dbReference type="GO" id="GO:0046872">
    <property type="term" value="F:metal ion binding"/>
    <property type="evidence" value="ECO:0007669"/>
    <property type="project" value="UniProtKB-KW"/>
</dbReference>
<dbReference type="InterPro" id="IPR026992">
    <property type="entry name" value="DIOX_N"/>
</dbReference>
<dbReference type="AlphaFoldDB" id="A0AA38L1Y6"/>
<comment type="caution">
    <text evidence="3">The sequence shown here is derived from an EMBL/GenBank/DDBJ whole genome shotgun (WGS) entry which is preliminary data.</text>
</comment>
<feature type="domain" description="Fe2OG dioxygenase" evidence="2">
    <location>
        <begin position="206"/>
        <end position="310"/>
    </location>
</feature>
<dbReference type="InterPro" id="IPR044861">
    <property type="entry name" value="IPNS-like_FE2OG_OXY"/>
</dbReference>
<name>A0AA38L1Y6_9AGAR</name>
<dbReference type="SUPFAM" id="SSF51197">
    <property type="entry name" value="Clavaminate synthase-like"/>
    <property type="match status" value="1"/>
</dbReference>
<dbReference type="InterPro" id="IPR005123">
    <property type="entry name" value="Oxoglu/Fe-dep_dioxygenase_dom"/>
</dbReference>